<proteinExistence type="predicted"/>
<evidence type="ECO:0000313" key="2">
    <source>
        <dbReference type="EMBL" id="SVD55028.1"/>
    </source>
</evidence>
<dbReference type="SUPFAM" id="SSF53756">
    <property type="entry name" value="UDP-Glycosyltransferase/glycogen phosphorylase"/>
    <property type="match status" value="1"/>
</dbReference>
<accession>A0A382WA74</accession>
<dbReference type="EMBL" id="UINC01157826">
    <property type="protein sequence ID" value="SVD55028.1"/>
    <property type="molecule type" value="Genomic_DNA"/>
</dbReference>
<reference evidence="2" key="1">
    <citation type="submission" date="2018-05" db="EMBL/GenBank/DDBJ databases">
        <authorList>
            <person name="Lanie J.A."/>
            <person name="Ng W.-L."/>
            <person name="Kazmierczak K.M."/>
            <person name="Andrzejewski T.M."/>
            <person name="Davidsen T.M."/>
            <person name="Wayne K.J."/>
            <person name="Tettelin H."/>
            <person name="Glass J.I."/>
            <person name="Rusch D."/>
            <person name="Podicherti R."/>
            <person name="Tsui H.-C.T."/>
            <person name="Winkler M.E."/>
        </authorList>
    </citation>
    <scope>NUCLEOTIDE SEQUENCE</scope>
</reference>
<organism evidence="2">
    <name type="scientific">marine metagenome</name>
    <dbReference type="NCBI Taxonomy" id="408172"/>
    <lineage>
        <taxon>unclassified sequences</taxon>
        <taxon>metagenomes</taxon>
        <taxon>ecological metagenomes</taxon>
    </lineage>
</organism>
<name>A0A382WA74_9ZZZZ</name>
<gene>
    <name evidence="2" type="ORF">METZ01_LOCUS407882</name>
</gene>
<dbReference type="Gene3D" id="3.40.50.2000">
    <property type="entry name" value="Glycogen Phosphorylase B"/>
    <property type="match status" value="1"/>
</dbReference>
<feature type="non-terminal residue" evidence="2">
    <location>
        <position position="122"/>
    </location>
</feature>
<dbReference type="InterPro" id="IPR028098">
    <property type="entry name" value="Glyco_trans_4-like_N"/>
</dbReference>
<feature type="domain" description="Glycosyltransferase subfamily 4-like N-terminal" evidence="1">
    <location>
        <begin position="22"/>
        <end position="118"/>
    </location>
</feature>
<sequence length="122" mass="13490">MRIAVICYHSCPMARLGERDAGGMSVYIRNLAQGLGRQGTQVDVFSRRHDSTDPYIVDMGEGARLIHIEAGPPNIQKSDIAEYLPTFIEKVKSFVSKAGTEYDLVHCHYWLSGYAGISLAEA</sequence>
<protein>
    <recommendedName>
        <fullName evidence="1">Glycosyltransferase subfamily 4-like N-terminal domain-containing protein</fullName>
    </recommendedName>
</protein>
<evidence type="ECO:0000259" key="1">
    <source>
        <dbReference type="Pfam" id="PF13439"/>
    </source>
</evidence>
<dbReference type="Pfam" id="PF13439">
    <property type="entry name" value="Glyco_transf_4"/>
    <property type="match status" value="1"/>
</dbReference>
<dbReference type="AlphaFoldDB" id="A0A382WA74"/>